<dbReference type="AlphaFoldDB" id="A0A7W7IXM7"/>
<dbReference type="GO" id="GO:0016757">
    <property type="term" value="F:glycosyltransferase activity"/>
    <property type="evidence" value="ECO:0007669"/>
    <property type="project" value="InterPro"/>
</dbReference>
<name>A0A7W7IXM7_9FLAO</name>
<dbReference type="InterPro" id="IPR029044">
    <property type="entry name" value="Nucleotide-diphossugar_trans"/>
</dbReference>
<dbReference type="EMBL" id="JACHLD010000003">
    <property type="protein sequence ID" value="MBB4802511.1"/>
    <property type="molecule type" value="Genomic_DNA"/>
</dbReference>
<dbReference type="RefSeq" id="WP_184162497.1">
    <property type="nucleotide sequence ID" value="NZ_JACHLD010000003.1"/>
</dbReference>
<keyword evidence="3" id="KW-1185">Reference proteome</keyword>
<dbReference type="Proteomes" id="UP000561681">
    <property type="component" value="Unassembled WGS sequence"/>
</dbReference>
<proteinExistence type="predicted"/>
<keyword evidence="1" id="KW-0808">Transferase</keyword>
<protein>
    <recommendedName>
        <fullName evidence="4">Mannosyltransferase</fullName>
    </recommendedName>
</protein>
<dbReference type="Gene3D" id="3.90.550.10">
    <property type="entry name" value="Spore Coat Polysaccharide Biosynthesis Protein SpsA, Chain A"/>
    <property type="match status" value="1"/>
</dbReference>
<comment type="caution">
    <text evidence="2">The sequence shown here is derived from an EMBL/GenBank/DDBJ whole genome shotgun (WGS) entry which is preliminary data.</text>
</comment>
<sequence>MKKGIVLVANLKSQWYSENLIYSIRKSGCTLPIRLIHFGGEKVNSEYILKEVEFLTVDDFSEEAKVFIKNLRSVLTECPLGFLYRFLALFSDWDEFIYTDNDIVALMNWERMFDFDSEYDLIHADTEYTTEGIHNYLLPEKVLEHFGKDGLNTAITAGHILVRRSEKIIADMNAAIEWFKQHPEIPKKHDQSLLHIASLIGDWKLLNLCKPPHSWLSSWSGDYVNSLDLIHAIQGGYEQKTTSYKMWYANLSEEAKTVVDKETIFSKTYVPITHLHYSGRGRLGPESIDELMYSSQTDKQRMRSLYKVESADMFYITFIRHQSKRVKRKLKQLLKL</sequence>
<evidence type="ECO:0000313" key="3">
    <source>
        <dbReference type="Proteomes" id="UP000561681"/>
    </source>
</evidence>
<organism evidence="2 3">
    <name type="scientific">Flavobacterium nitrogenifigens</name>
    <dbReference type="NCBI Taxonomy" id="1617283"/>
    <lineage>
        <taxon>Bacteria</taxon>
        <taxon>Pseudomonadati</taxon>
        <taxon>Bacteroidota</taxon>
        <taxon>Flavobacteriia</taxon>
        <taxon>Flavobacteriales</taxon>
        <taxon>Flavobacteriaceae</taxon>
        <taxon>Flavobacterium</taxon>
    </lineage>
</organism>
<evidence type="ECO:0008006" key="4">
    <source>
        <dbReference type="Google" id="ProtNLM"/>
    </source>
</evidence>
<evidence type="ECO:0000313" key="2">
    <source>
        <dbReference type="EMBL" id="MBB4802511.1"/>
    </source>
</evidence>
<reference evidence="2 3" key="1">
    <citation type="submission" date="2020-08" db="EMBL/GenBank/DDBJ databases">
        <title>Functional genomics of gut bacteria from endangered species of beetles.</title>
        <authorList>
            <person name="Carlos-Shanley C."/>
        </authorList>
    </citation>
    <scope>NUCLEOTIDE SEQUENCE [LARGE SCALE GENOMIC DNA]</scope>
    <source>
        <strain evidence="2 3">S00142</strain>
    </source>
</reference>
<dbReference type="InterPro" id="IPR022751">
    <property type="entry name" value="Alpha_mannosyltransferase"/>
</dbReference>
<accession>A0A7W7IXM7</accession>
<evidence type="ECO:0000256" key="1">
    <source>
        <dbReference type="ARBA" id="ARBA00022679"/>
    </source>
</evidence>
<dbReference type="Pfam" id="PF11051">
    <property type="entry name" value="Mannosyl_trans3"/>
    <property type="match status" value="1"/>
</dbReference>
<gene>
    <name evidence="2" type="ORF">HNP37_002584</name>
</gene>
<dbReference type="SUPFAM" id="SSF53448">
    <property type="entry name" value="Nucleotide-diphospho-sugar transferases"/>
    <property type="match status" value="1"/>
</dbReference>